<dbReference type="RefSeq" id="WP_322876938.1">
    <property type="nucleotide sequence ID" value="NZ_JAVMIP010000001.1"/>
</dbReference>
<dbReference type="SUPFAM" id="SSF81799">
    <property type="entry name" value="Putative methyltransferase TM0872, insert domain"/>
    <property type="match status" value="1"/>
</dbReference>
<reference evidence="8" key="1">
    <citation type="submission" date="2023-07" db="EMBL/GenBank/DDBJ databases">
        <authorList>
            <person name="Luz R."/>
            <person name="Cordeiro R."/>
            <person name="Fonseca A."/>
            <person name="Goncalves V."/>
        </authorList>
    </citation>
    <scope>NUCLEOTIDE SEQUENCE [LARGE SCALE GENOMIC DNA]</scope>
    <source>
        <strain evidence="8">BACA0444</strain>
    </source>
</reference>
<dbReference type="GO" id="GO:0005737">
    <property type="term" value="C:cytoplasm"/>
    <property type="evidence" value="ECO:0007669"/>
    <property type="project" value="UniProtKB-SubCell"/>
</dbReference>
<feature type="binding site" evidence="6">
    <location>
        <position position="109"/>
    </location>
    <ligand>
        <name>S-adenosyl-L-methionine</name>
        <dbReference type="ChEBI" id="CHEBI:59789"/>
    </ligand>
</feature>
<evidence type="ECO:0000256" key="5">
    <source>
        <dbReference type="ARBA" id="ARBA00022691"/>
    </source>
</evidence>
<keyword evidence="8" id="KW-1185">Reference proteome</keyword>
<organism evidence="7 8">
    <name type="scientific">Pseudocalidococcus azoricus BACA0444</name>
    <dbReference type="NCBI Taxonomy" id="2918990"/>
    <lineage>
        <taxon>Bacteria</taxon>
        <taxon>Bacillati</taxon>
        <taxon>Cyanobacteriota</taxon>
        <taxon>Cyanophyceae</taxon>
        <taxon>Acaryochloridales</taxon>
        <taxon>Thermosynechococcaceae</taxon>
        <taxon>Pseudocalidococcus</taxon>
        <taxon>Pseudocalidococcus azoricus</taxon>
    </lineage>
</organism>
<dbReference type="HAMAP" id="MF_01007">
    <property type="entry name" value="16SrRNA_methyltr_H"/>
    <property type="match status" value="1"/>
</dbReference>
<evidence type="ECO:0000256" key="6">
    <source>
        <dbReference type="HAMAP-Rule" id="MF_01007"/>
    </source>
</evidence>
<dbReference type="PANTHER" id="PTHR11265">
    <property type="entry name" value="S-ADENOSYL-METHYLTRANSFERASE MRAW"/>
    <property type="match status" value="1"/>
</dbReference>
<keyword evidence="4 6" id="KW-0808">Transferase</keyword>
<gene>
    <name evidence="6 7" type="primary">rsmH</name>
    <name evidence="7" type="ORF">RIF25_02335</name>
</gene>
<keyword evidence="6" id="KW-0963">Cytoplasm</keyword>
<dbReference type="NCBIfam" id="TIGR00006">
    <property type="entry name" value="16S rRNA (cytosine(1402)-N(4))-methyltransferase RsmH"/>
    <property type="match status" value="1"/>
</dbReference>
<sequence>MTDPPSTSNFVHQPVLAQALLTALTPKPQSHYLDATVGGGGHSLLLLEACPDINITAIDQDPKAITAAQARLSSYPQQVNFWQGNFSDFRPGDLKFAGIFADLGVSSPQFDQAERGFSFRYEAPLDMRMNPGQATTAADLINTLSEKELANIFYELGEERFSYRIARRIVAQRPLRTTTQLANLVAHAVPKRGSQKIHPATRVFQALRIAVNRELDVLKAFLDLAPDWLEPGGRIAIISFHSLEDRIVKYAFRDSLLLNVITKKPIIAGPEELSLNPRARSAKLRIAQRLQE</sequence>
<evidence type="ECO:0000256" key="3">
    <source>
        <dbReference type="ARBA" id="ARBA00022603"/>
    </source>
</evidence>
<dbReference type="GO" id="GO:0070475">
    <property type="term" value="P:rRNA base methylation"/>
    <property type="evidence" value="ECO:0007669"/>
    <property type="project" value="UniProtKB-UniRule"/>
</dbReference>
<evidence type="ECO:0000313" key="8">
    <source>
        <dbReference type="Proteomes" id="UP001268256"/>
    </source>
</evidence>
<dbReference type="SUPFAM" id="SSF53335">
    <property type="entry name" value="S-adenosyl-L-methionine-dependent methyltransferases"/>
    <property type="match status" value="1"/>
</dbReference>
<dbReference type="GO" id="GO:0071424">
    <property type="term" value="F:rRNA (cytosine-N4-)-methyltransferase activity"/>
    <property type="evidence" value="ECO:0007669"/>
    <property type="project" value="UniProtKB-UniRule"/>
</dbReference>
<feature type="binding site" evidence="6">
    <location>
        <position position="59"/>
    </location>
    <ligand>
        <name>S-adenosyl-L-methionine</name>
        <dbReference type="ChEBI" id="CHEBI:59789"/>
    </ligand>
</feature>
<evidence type="ECO:0000256" key="4">
    <source>
        <dbReference type="ARBA" id="ARBA00022679"/>
    </source>
</evidence>
<evidence type="ECO:0000313" key="7">
    <source>
        <dbReference type="EMBL" id="MDS3859637.1"/>
    </source>
</evidence>
<dbReference type="Pfam" id="PF01795">
    <property type="entry name" value="Methyltransf_5"/>
    <property type="match status" value="1"/>
</dbReference>
<dbReference type="PANTHER" id="PTHR11265:SF0">
    <property type="entry name" value="12S RRNA N4-METHYLCYTIDINE METHYLTRANSFERASE"/>
    <property type="match status" value="1"/>
</dbReference>
<dbReference type="InterPro" id="IPR002903">
    <property type="entry name" value="RsmH"/>
</dbReference>
<comment type="caution">
    <text evidence="7">The sequence shown here is derived from an EMBL/GenBank/DDBJ whole genome shotgun (WGS) entry which is preliminary data.</text>
</comment>
<feature type="binding site" evidence="6">
    <location>
        <position position="86"/>
    </location>
    <ligand>
        <name>S-adenosyl-L-methionine</name>
        <dbReference type="ChEBI" id="CHEBI:59789"/>
    </ligand>
</feature>
<comment type="catalytic activity">
    <reaction evidence="6">
        <text>cytidine(1402) in 16S rRNA + S-adenosyl-L-methionine = N(4)-methylcytidine(1402) in 16S rRNA + S-adenosyl-L-homocysteine + H(+)</text>
        <dbReference type="Rhea" id="RHEA:42928"/>
        <dbReference type="Rhea" id="RHEA-COMP:10286"/>
        <dbReference type="Rhea" id="RHEA-COMP:10287"/>
        <dbReference type="ChEBI" id="CHEBI:15378"/>
        <dbReference type="ChEBI" id="CHEBI:57856"/>
        <dbReference type="ChEBI" id="CHEBI:59789"/>
        <dbReference type="ChEBI" id="CHEBI:74506"/>
        <dbReference type="ChEBI" id="CHEBI:82748"/>
        <dbReference type="EC" id="2.1.1.199"/>
    </reaction>
</comment>
<comment type="similarity">
    <text evidence="1 6">Belongs to the methyltransferase superfamily. RsmH family.</text>
</comment>
<feature type="binding site" evidence="6">
    <location>
        <begin position="40"/>
        <end position="42"/>
    </location>
    <ligand>
        <name>S-adenosyl-L-methionine</name>
        <dbReference type="ChEBI" id="CHEBI:59789"/>
    </ligand>
</feature>
<dbReference type="EMBL" id="JAVMIP010000001">
    <property type="protein sequence ID" value="MDS3859637.1"/>
    <property type="molecule type" value="Genomic_DNA"/>
</dbReference>
<keyword evidence="5 6" id="KW-0949">S-adenosyl-L-methionine</keyword>
<comment type="function">
    <text evidence="6">Specifically methylates the N4 position of cytidine in position 1402 (C1402) of 16S rRNA.</text>
</comment>
<accession>A0AAE4FQX2</accession>
<evidence type="ECO:0000256" key="1">
    <source>
        <dbReference type="ARBA" id="ARBA00010396"/>
    </source>
</evidence>
<name>A0AAE4FQX2_9CYAN</name>
<dbReference type="EC" id="2.1.1.199" evidence="6"/>
<comment type="subcellular location">
    <subcellularLocation>
        <location evidence="6">Cytoplasm</location>
    </subcellularLocation>
</comment>
<evidence type="ECO:0000256" key="2">
    <source>
        <dbReference type="ARBA" id="ARBA00022552"/>
    </source>
</evidence>
<dbReference type="PIRSF" id="PIRSF004486">
    <property type="entry name" value="MraW"/>
    <property type="match status" value="1"/>
</dbReference>
<keyword evidence="2 6" id="KW-0698">rRNA processing</keyword>
<feature type="binding site" evidence="6">
    <location>
        <position position="102"/>
    </location>
    <ligand>
        <name>S-adenosyl-L-methionine</name>
        <dbReference type="ChEBI" id="CHEBI:59789"/>
    </ligand>
</feature>
<protein>
    <recommendedName>
        <fullName evidence="6">Ribosomal RNA small subunit methyltransferase H</fullName>
        <ecNumber evidence="6">2.1.1.199</ecNumber>
    </recommendedName>
    <alternativeName>
        <fullName evidence="6">16S rRNA m(4)C1402 methyltransferase</fullName>
    </alternativeName>
    <alternativeName>
        <fullName evidence="6">rRNA (cytosine-N(4)-)-methyltransferase RsmH</fullName>
    </alternativeName>
</protein>
<dbReference type="AlphaFoldDB" id="A0AAE4FQX2"/>
<dbReference type="Gene3D" id="1.10.150.170">
    <property type="entry name" value="Putative methyltransferase TM0872, insert domain"/>
    <property type="match status" value="1"/>
</dbReference>
<dbReference type="Gene3D" id="3.40.50.150">
    <property type="entry name" value="Vaccinia Virus protein VP39"/>
    <property type="match status" value="1"/>
</dbReference>
<proteinExistence type="inferred from homology"/>
<dbReference type="InterPro" id="IPR023397">
    <property type="entry name" value="SAM-dep_MeTrfase_MraW_recog"/>
</dbReference>
<dbReference type="InterPro" id="IPR029063">
    <property type="entry name" value="SAM-dependent_MTases_sf"/>
</dbReference>
<dbReference type="Proteomes" id="UP001268256">
    <property type="component" value="Unassembled WGS sequence"/>
</dbReference>
<keyword evidence="3 6" id="KW-0489">Methyltransferase</keyword>